<dbReference type="FunCoup" id="A0A286U8M6">
    <property type="interactions" value="786"/>
</dbReference>
<dbReference type="SUPFAM" id="SSF54928">
    <property type="entry name" value="RNA-binding domain, RBD"/>
    <property type="match status" value="4"/>
</dbReference>
<dbReference type="SMART" id="SM00360">
    <property type="entry name" value="RRM"/>
    <property type="match status" value="5"/>
</dbReference>
<dbReference type="InterPro" id="IPR051945">
    <property type="entry name" value="RRM_MRD1_RNA_proc_ribogen"/>
</dbReference>
<evidence type="ECO:0000256" key="1">
    <source>
        <dbReference type="ARBA" id="ARBA00004123"/>
    </source>
</evidence>
<dbReference type="GO" id="GO:0005634">
    <property type="term" value="C:nucleus"/>
    <property type="evidence" value="ECO:0007669"/>
    <property type="project" value="UniProtKB-SubCell"/>
</dbReference>
<feature type="compositionally biased region" description="Acidic residues" evidence="6">
    <location>
        <begin position="789"/>
        <end position="798"/>
    </location>
</feature>
<feature type="region of interest" description="Disordered" evidence="6">
    <location>
        <begin position="158"/>
        <end position="190"/>
    </location>
</feature>
<reference evidence="8 9" key="1">
    <citation type="journal article" date="2017" name="Mol. Ecol.">
        <title>Comparative and population genomic landscape of Phellinus noxius: A hypervariable fungus causing root rot in trees.</title>
        <authorList>
            <person name="Chung C.L."/>
            <person name="Lee T.J."/>
            <person name="Akiba M."/>
            <person name="Lee H.H."/>
            <person name="Kuo T.H."/>
            <person name="Liu D."/>
            <person name="Ke H.M."/>
            <person name="Yokoi T."/>
            <person name="Roa M.B."/>
            <person name="Lu M.J."/>
            <person name="Chang Y.Y."/>
            <person name="Ann P.J."/>
            <person name="Tsai J.N."/>
            <person name="Chen C.Y."/>
            <person name="Tzean S.S."/>
            <person name="Ota Y."/>
            <person name="Hattori T."/>
            <person name="Sahashi N."/>
            <person name="Liou R.F."/>
            <person name="Kikuchi T."/>
            <person name="Tsai I.J."/>
        </authorList>
    </citation>
    <scope>NUCLEOTIDE SEQUENCE [LARGE SCALE GENOMIC DNA]</scope>
    <source>
        <strain evidence="8 9">FFPRI411160</strain>
    </source>
</reference>
<feature type="region of interest" description="Disordered" evidence="6">
    <location>
        <begin position="82"/>
        <end position="133"/>
    </location>
</feature>
<feature type="region of interest" description="Disordered" evidence="6">
    <location>
        <begin position="771"/>
        <end position="798"/>
    </location>
</feature>
<feature type="compositionally biased region" description="Basic and acidic residues" evidence="6">
    <location>
        <begin position="348"/>
        <end position="363"/>
    </location>
</feature>
<feature type="compositionally biased region" description="Basic and acidic residues" evidence="6">
    <location>
        <begin position="97"/>
        <end position="133"/>
    </location>
</feature>
<proteinExistence type="predicted"/>
<dbReference type="Gene3D" id="3.30.70.330">
    <property type="match status" value="5"/>
</dbReference>
<evidence type="ECO:0000256" key="4">
    <source>
        <dbReference type="ARBA" id="ARBA00023242"/>
    </source>
</evidence>
<dbReference type="STRING" id="2282107.A0A286U8M6"/>
<keyword evidence="4" id="KW-0539">Nucleus</keyword>
<feature type="domain" description="RRM" evidence="7">
    <location>
        <begin position="256"/>
        <end position="334"/>
    </location>
</feature>
<keyword evidence="3 5" id="KW-0694">RNA-binding</keyword>
<evidence type="ECO:0000313" key="9">
    <source>
        <dbReference type="Proteomes" id="UP000217199"/>
    </source>
</evidence>
<dbReference type="PANTHER" id="PTHR48039:SF5">
    <property type="entry name" value="RNA-BINDING PROTEIN 28"/>
    <property type="match status" value="1"/>
</dbReference>
<feature type="compositionally biased region" description="Basic and acidic residues" evidence="6">
    <location>
        <begin position="659"/>
        <end position="671"/>
    </location>
</feature>
<dbReference type="InterPro" id="IPR000504">
    <property type="entry name" value="RRM_dom"/>
</dbReference>
<feature type="domain" description="RRM" evidence="7">
    <location>
        <begin position="575"/>
        <end position="658"/>
    </location>
</feature>
<dbReference type="AlphaFoldDB" id="A0A286U8M6"/>
<accession>A0A286U8M6</accession>
<feature type="domain" description="RRM" evidence="7">
    <location>
        <begin position="456"/>
        <end position="528"/>
    </location>
</feature>
<dbReference type="PROSITE" id="PS50102">
    <property type="entry name" value="RRM"/>
    <property type="match status" value="5"/>
</dbReference>
<sequence>MSRLIIKNLPSYVTPEKLKIHLSQRDGPGGTLTDVKVARKSDGTSRRFAFVGYKTEEEAAKVAKWFDKTFFDSTRIVVQTVEKGAKDAPMPRPNKRPRTDTPSDTKGKSKSKDTSNPTADKESGHEVKTTNKKEQELEEFIKVMQPRTKKERVWMNEDLSLPGPSSQPIAGSSKNIPDVSPQEAEGDGAEVPEEVDDLEWMKRRMKKSLDDTEEKVFIQDEDDVIPDNTTTDKKPNHDEGTDGTGTSASDEILRSGRLFLRNLSYACAQSDLEALFSRFGTIKQVHIPLDPVTKMTKGLGFVTFLDPQNALRAFEELDKTSFQGRLIHILPAAEQRRDGVQGVEEIDTSGKKSLKSEREKKRKETSNKEFNWSMLYMNADAVASSVADRMNILKSDILNPDSDNTDSTSAAVKLALAETHIIQETKSYLESEGVDLSAFSSLDSNERTVRARRSDTCILVKNIPYGTTVAQVEELFSPFGELSRVLVPPAGTIAVVEYVHPDEAAKGFRSVAYRRMGSSIIYLEKAPLGIFNGTPSSHKKASDTTSNVVKPLASSPKEDSESVLNDEETKAAPGSTLYIKNLSFATTSERLTSAFRNLPSFAFARVQTKPDPKRPGAKLSMGFGFVGFTTPDAAKSALKGIQGFILDGHTLSAKFAGRGTEEDASHNKSDSKSNTNKSTTKMIVKNVPFEATKKEIRALFGAHGQLKSVRLPKKFDSRARGFAFLDFATRHEAENAYAALKHTHLLGRHLVLEWADDEGQDIDALRKKAGVGYGNGAELPGRKRKLDLGDNDDDMGDD</sequence>
<evidence type="ECO:0000313" key="8">
    <source>
        <dbReference type="EMBL" id="PAV15879.1"/>
    </source>
</evidence>
<dbReference type="GO" id="GO:0003729">
    <property type="term" value="F:mRNA binding"/>
    <property type="evidence" value="ECO:0007669"/>
    <property type="project" value="TreeGrafter"/>
</dbReference>
<dbReference type="Proteomes" id="UP000217199">
    <property type="component" value="Unassembled WGS sequence"/>
</dbReference>
<dbReference type="Pfam" id="PF00076">
    <property type="entry name" value="RRM_1"/>
    <property type="match status" value="5"/>
</dbReference>
<feature type="region of interest" description="Disordered" evidence="6">
    <location>
        <begin position="535"/>
        <end position="568"/>
    </location>
</feature>
<evidence type="ECO:0000256" key="3">
    <source>
        <dbReference type="ARBA" id="ARBA00022884"/>
    </source>
</evidence>
<feature type="domain" description="RRM" evidence="7">
    <location>
        <begin position="2"/>
        <end position="83"/>
    </location>
</feature>
<evidence type="ECO:0000256" key="5">
    <source>
        <dbReference type="PROSITE-ProRule" id="PRU00176"/>
    </source>
</evidence>
<evidence type="ECO:0000256" key="6">
    <source>
        <dbReference type="SAM" id="MobiDB-lite"/>
    </source>
</evidence>
<dbReference type="CDD" id="cd12320">
    <property type="entry name" value="RRM6_RBM19_RRM5_MRD1"/>
    <property type="match status" value="1"/>
</dbReference>
<feature type="region of interest" description="Disordered" evidence="6">
    <location>
        <begin position="338"/>
        <end position="363"/>
    </location>
</feature>
<name>A0A286U8M6_9AGAM</name>
<feature type="region of interest" description="Disordered" evidence="6">
    <location>
        <begin position="218"/>
        <end position="249"/>
    </location>
</feature>
<dbReference type="PANTHER" id="PTHR48039">
    <property type="entry name" value="RNA-BINDING MOTIF PROTEIN 14B"/>
    <property type="match status" value="1"/>
</dbReference>
<dbReference type="InParanoid" id="A0A286U8M6"/>
<keyword evidence="2" id="KW-0677">Repeat</keyword>
<dbReference type="OrthoDB" id="439639at2759"/>
<evidence type="ECO:0000259" key="7">
    <source>
        <dbReference type="PROSITE" id="PS50102"/>
    </source>
</evidence>
<feature type="compositionally biased region" description="Basic and acidic residues" evidence="6">
    <location>
        <begin position="230"/>
        <end position="240"/>
    </location>
</feature>
<protein>
    <submittedName>
        <fullName evidence="8">RNA-binding domain-containing</fullName>
    </submittedName>
</protein>
<gene>
    <name evidence="8" type="ORF">PNOK_0873700</name>
</gene>
<dbReference type="InterPro" id="IPR035979">
    <property type="entry name" value="RBD_domain_sf"/>
</dbReference>
<feature type="domain" description="RRM" evidence="7">
    <location>
        <begin position="680"/>
        <end position="757"/>
    </location>
</feature>
<feature type="region of interest" description="Disordered" evidence="6">
    <location>
        <begin position="657"/>
        <end position="679"/>
    </location>
</feature>
<keyword evidence="9" id="KW-1185">Reference proteome</keyword>
<evidence type="ECO:0000256" key="2">
    <source>
        <dbReference type="ARBA" id="ARBA00022737"/>
    </source>
</evidence>
<dbReference type="EMBL" id="NBII01000009">
    <property type="protein sequence ID" value="PAV15879.1"/>
    <property type="molecule type" value="Genomic_DNA"/>
</dbReference>
<feature type="compositionally biased region" description="Polar residues" evidence="6">
    <location>
        <begin position="163"/>
        <end position="175"/>
    </location>
</feature>
<organism evidence="8 9">
    <name type="scientific">Pyrrhoderma noxium</name>
    <dbReference type="NCBI Taxonomy" id="2282107"/>
    <lineage>
        <taxon>Eukaryota</taxon>
        <taxon>Fungi</taxon>
        <taxon>Dikarya</taxon>
        <taxon>Basidiomycota</taxon>
        <taxon>Agaricomycotina</taxon>
        <taxon>Agaricomycetes</taxon>
        <taxon>Hymenochaetales</taxon>
        <taxon>Hymenochaetaceae</taxon>
        <taxon>Pyrrhoderma</taxon>
    </lineage>
</organism>
<comment type="caution">
    <text evidence="8">The sequence shown here is derived from an EMBL/GenBank/DDBJ whole genome shotgun (WGS) entry which is preliminary data.</text>
</comment>
<dbReference type="InterPro" id="IPR012677">
    <property type="entry name" value="Nucleotide-bd_a/b_plait_sf"/>
</dbReference>
<comment type="subcellular location">
    <subcellularLocation>
        <location evidence="1">Nucleus</location>
    </subcellularLocation>
</comment>